<dbReference type="InterPro" id="IPR026109">
    <property type="entry name" value="GKAP1"/>
</dbReference>
<evidence type="ECO:0000313" key="7">
    <source>
        <dbReference type="EMBL" id="CAG9566154.1"/>
    </source>
</evidence>
<protein>
    <submittedName>
        <fullName evidence="7">(African queen) hypothetical protein</fullName>
    </submittedName>
</protein>
<evidence type="ECO:0000256" key="1">
    <source>
        <dbReference type="ARBA" id="ARBA00004555"/>
    </source>
</evidence>
<name>A0A8J2W3D8_9NEOP</name>
<reference evidence="7" key="1">
    <citation type="submission" date="2021-09" db="EMBL/GenBank/DDBJ databases">
        <authorList>
            <person name="Martin H S."/>
        </authorList>
    </citation>
    <scope>NUCLEOTIDE SEQUENCE</scope>
</reference>
<dbReference type="Proteomes" id="UP000789524">
    <property type="component" value="Unassembled WGS sequence"/>
</dbReference>
<organism evidence="7 8">
    <name type="scientific">Danaus chrysippus</name>
    <name type="common">African queen</name>
    <dbReference type="NCBI Taxonomy" id="151541"/>
    <lineage>
        <taxon>Eukaryota</taxon>
        <taxon>Metazoa</taxon>
        <taxon>Ecdysozoa</taxon>
        <taxon>Arthropoda</taxon>
        <taxon>Hexapoda</taxon>
        <taxon>Insecta</taxon>
        <taxon>Pterygota</taxon>
        <taxon>Neoptera</taxon>
        <taxon>Endopterygota</taxon>
        <taxon>Lepidoptera</taxon>
        <taxon>Glossata</taxon>
        <taxon>Ditrysia</taxon>
        <taxon>Papilionoidea</taxon>
        <taxon>Nymphalidae</taxon>
        <taxon>Danainae</taxon>
        <taxon>Danaini</taxon>
        <taxon>Danaina</taxon>
        <taxon>Danaus</taxon>
        <taxon>Anosia</taxon>
    </lineage>
</organism>
<evidence type="ECO:0000256" key="6">
    <source>
        <dbReference type="SAM" id="MobiDB-lite"/>
    </source>
</evidence>
<dbReference type="OrthoDB" id="5864420at2759"/>
<evidence type="ECO:0000256" key="4">
    <source>
        <dbReference type="ARBA" id="ARBA00023054"/>
    </source>
</evidence>
<keyword evidence="8" id="KW-1185">Reference proteome</keyword>
<dbReference type="AlphaFoldDB" id="A0A8J2W3D8"/>
<gene>
    <name evidence="7" type="ORF">DCHRY22_LOCUS6863</name>
</gene>
<comment type="similarity">
    <text evidence="2">Belongs to the GKAP1 family.</text>
</comment>
<dbReference type="EMBL" id="CAKASE010000056">
    <property type="protein sequence ID" value="CAG9566154.1"/>
    <property type="molecule type" value="Genomic_DNA"/>
</dbReference>
<evidence type="ECO:0000256" key="2">
    <source>
        <dbReference type="ARBA" id="ARBA00006662"/>
    </source>
</evidence>
<evidence type="ECO:0000256" key="5">
    <source>
        <dbReference type="SAM" id="Coils"/>
    </source>
</evidence>
<sequence>MRKMSTLVVQSRFAGLKIEDDEQASNDNQKNKKNKTPPPKKADPPKKPLKITNTKPQQSLVKKRKHKPVEATTEQWEMWKQKDEEIVDGNFESQLQEAILLSKLDYEEKKDVYQQLKQEADLVKKLEEQTRPGHKKQKKKNVMSLEQFNDMISHGEEPNFVNVMSEKNPSVDLKPEKDTKFFDRVQSDTRNELLKEKIITRVRHQTVSDEIITRIQFTEALEKKDKEIAALKQEIVDLKGELLTVKSRNKKLCNILGQGEMKDKAEILIEVEKLRSVQSELTAELAALHTDLEKERSRNTDSRIKDKKIPSKKKSIVRFDVSSEAILAKDTSSET</sequence>
<feature type="compositionally biased region" description="Polar residues" evidence="6">
    <location>
        <begin position="51"/>
        <end position="60"/>
    </location>
</feature>
<dbReference type="PRINTS" id="PR02083">
    <property type="entry name" value="GKINASEAP1"/>
</dbReference>
<dbReference type="PANTHER" id="PTHR14899">
    <property type="entry name" value="G KINASE ANCHORING PROTEIN 1"/>
    <property type="match status" value="1"/>
</dbReference>
<dbReference type="GO" id="GO:0005794">
    <property type="term" value="C:Golgi apparatus"/>
    <property type="evidence" value="ECO:0007669"/>
    <property type="project" value="UniProtKB-SubCell"/>
</dbReference>
<proteinExistence type="inferred from homology"/>
<feature type="region of interest" description="Disordered" evidence="6">
    <location>
        <begin position="1"/>
        <end position="76"/>
    </location>
</feature>
<evidence type="ECO:0000313" key="8">
    <source>
        <dbReference type="Proteomes" id="UP000789524"/>
    </source>
</evidence>
<dbReference type="GO" id="GO:0007165">
    <property type="term" value="P:signal transduction"/>
    <property type="evidence" value="ECO:0007669"/>
    <property type="project" value="InterPro"/>
</dbReference>
<comment type="caution">
    <text evidence="7">The sequence shown here is derived from an EMBL/GenBank/DDBJ whole genome shotgun (WGS) entry which is preliminary data.</text>
</comment>
<keyword evidence="4 5" id="KW-0175">Coiled coil</keyword>
<comment type="subcellular location">
    <subcellularLocation>
        <location evidence="1">Golgi apparatus</location>
    </subcellularLocation>
</comment>
<dbReference type="PANTHER" id="PTHR14899:SF0">
    <property type="entry name" value="G KINASE-ANCHORING PROTEIN 1"/>
    <property type="match status" value="1"/>
</dbReference>
<accession>A0A8J2W3D8</accession>
<keyword evidence="3" id="KW-0333">Golgi apparatus</keyword>
<feature type="coiled-coil region" evidence="5">
    <location>
        <begin position="214"/>
        <end position="248"/>
    </location>
</feature>
<evidence type="ECO:0000256" key="3">
    <source>
        <dbReference type="ARBA" id="ARBA00023034"/>
    </source>
</evidence>